<accession>A0A5Q6RJW4</accession>
<dbReference type="CDD" id="cd00293">
    <property type="entry name" value="USP-like"/>
    <property type="match status" value="1"/>
</dbReference>
<organism evidence="3 4">
    <name type="scientific">Mumia zhuanghuii</name>
    <dbReference type="NCBI Taxonomy" id="2585211"/>
    <lineage>
        <taxon>Bacteria</taxon>
        <taxon>Bacillati</taxon>
        <taxon>Actinomycetota</taxon>
        <taxon>Actinomycetes</taxon>
        <taxon>Propionibacteriales</taxon>
        <taxon>Nocardioidaceae</taxon>
        <taxon>Mumia</taxon>
    </lineage>
</organism>
<evidence type="ECO:0000256" key="1">
    <source>
        <dbReference type="ARBA" id="ARBA00008791"/>
    </source>
</evidence>
<name>A0A5Q6RJW4_9ACTN</name>
<dbReference type="PRINTS" id="PR01438">
    <property type="entry name" value="UNVRSLSTRESS"/>
</dbReference>
<dbReference type="Proteomes" id="UP000307768">
    <property type="component" value="Unassembled WGS sequence"/>
</dbReference>
<dbReference type="Pfam" id="PF00582">
    <property type="entry name" value="Usp"/>
    <property type="match status" value="1"/>
</dbReference>
<dbReference type="Gene3D" id="3.40.50.620">
    <property type="entry name" value="HUPs"/>
    <property type="match status" value="1"/>
</dbReference>
<dbReference type="OrthoDB" id="5419113at2"/>
<evidence type="ECO:0000259" key="2">
    <source>
        <dbReference type="Pfam" id="PF00582"/>
    </source>
</evidence>
<sequence>MTVLVAYVDTAEGNAAFEAAVEEAAHRGEPLVVLNSPRPGAPVDAHLVTDDRAAALRRRTDEAGVELDLRQTPHHEDLVPVLEEVAAEVGASVLVIGIKRRSPVGKLLLGSTAQRILLHITIPVLAVKPADRRA</sequence>
<comment type="similarity">
    <text evidence="1">Belongs to the universal stress protein A family.</text>
</comment>
<protein>
    <submittedName>
        <fullName evidence="3">Universal stress protein</fullName>
    </submittedName>
</protein>
<reference evidence="3 4" key="1">
    <citation type="submission" date="2019-09" db="EMBL/GenBank/DDBJ databases">
        <title>Mumia zhuanghuii sp. nov. isolated from the intestinal contents of plateau pika (Ochotona curzoniae) in the Qinghai-Tibet plateau of China.</title>
        <authorList>
            <person name="Tian Z."/>
        </authorList>
    </citation>
    <scope>NUCLEOTIDE SEQUENCE [LARGE SCALE GENOMIC DNA]</scope>
    <source>
        <strain evidence="4">350</strain>
    </source>
</reference>
<feature type="domain" description="UspA" evidence="2">
    <location>
        <begin position="2"/>
        <end position="128"/>
    </location>
</feature>
<dbReference type="InterPro" id="IPR014729">
    <property type="entry name" value="Rossmann-like_a/b/a_fold"/>
</dbReference>
<dbReference type="EMBL" id="VDFQ02000007">
    <property type="protein sequence ID" value="KAA1418277.1"/>
    <property type="molecule type" value="Genomic_DNA"/>
</dbReference>
<proteinExistence type="inferred from homology"/>
<dbReference type="SUPFAM" id="SSF52402">
    <property type="entry name" value="Adenine nucleotide alpha hydrolases-like"/>
    <property type="match status" value="1"/>
</dbReference>
<dbReference type="RefSeq" id="WP_149771566.1">
    <property type="nucleotide sequence ID" value="NZ_VDFQ02000007.1"/>
</dbReference>
<dbReference type="AlphaFoldDB" id="A0A5Q6RJW4"/>
<comment type="caution">
    <text evidence="3">The sequence shown here is derived from an EMBL/GenBank/DDBJ whole genome shotgun (WGS) entry which is preliminary data.</text>
</comment>
<dbReference type="InterPro" id="IPR006016">
    <property type="entry name" value="UspA"/>
</dbReference>
<evidence type="ECO:0000313" key="4">
    <source>
        <dbReference type="Proteomes" id="UP000307768"/>
    </source>
</evidence>
<evidence type="ECO:0000313" key="3">
    <source>
        <dbReference type="EMBL" id="KAA1418277.1"/>
    </source>
</evidence>
<gene>
    <name evidence="3" type="ORF">FE697_020850</name>
</gene>
<dbReference type="InterPro" id="IPR006015">
    <property type="entry name" value="Universal_stress_UspA"/>
</dbReference>